<keyword evidence="1" id="KW-0812">Transmembrane</keyword>
<name>A0A0E9W821_ANGAN</name>
<dbReference type="EMBL" id="GBXM01022131">
    <property type="protein sequence ID" value="JAH86446.1"/>
    <property type="molecule type" value="Transcribed_RNA"/>
</dbReference>
<evidence type="ECO:0000256" key="1">
    <source>
        <dbReference type="SAM" id="Phobius"/>
    </source>
</evidence>
<protein>
    <submittedName>
        <fullName evidence="2">Uncharacterized protein</fullName>
    </submittedName>
</protein>
<reference evidence="2" key="1">
    <citation type="submission" date="2014-11" db="EMBL/GenBank/DDBJ databases">
        <authorList>
            <person name="Amaro Gonzalez C."/>
        </authorList>
    </citation>
    <scope>NUCLEOTIDE SEQUENCE</scope>
</reference>
<reference evidence="2" key="2">
    <citation type="journal article" date="2015" name="Fish Shellfish Immunol.">
        <title>Early steps in the European eel (Anguilla anguilla)-Vibrio vulnificus interaction in the gills: Role of the RtxA13 toxin.</title>
        <authorList>
            <person name="Callol A."/>
            <person name="Pajuelo D."/>
            <person name="Ebbesson L."/>
            <person name="Teles M."/>
            <person name="MacKenzie S."/>
            <person name="Amaro C."/>
        </authorList>
    </citation>
    <scope>NUCLEOTIDE SEQUENCE</scope>
</reference>
<keyword evidence="1" id="KW-0472">Membrane</keyword>
<proteinExistence type="predicted"/>
<dbReference type="AlphaFoldDB" id="A0A0E9W821"/>
<feature type="transmembrane region" description="Helical" evidence="1">
    <location>
        <begin position="38"/>
        <end position="55"/>
    </location>
</feature>
<keyword evidence="1" id="KW-1133">Transmembrane helix</keyword>
<evidence type="ECO:0000313" key="2">
    <source>
        <dbReference type="EMBL" id="JAH86446.1"/>
    </source>
</evidence>
<accession>A0A0E9W821</accession>
<organism evidence="2">
    <name type="scientific">Anguilla anguilla</name>
    <name type="common">European freshwater eel</name>
    <name type="synonym">Muraena anguilla</name>
    <dbReference type="NCBI Taxonomy" id="7936"/>
    <lineage>
        <taxon>Eukaryota</taxon>
        <taxon>Metazoa</taxon>
        <taxon>Chordata</taxon>
        <taxon>Craniata</taxon>
        <taxon>Vertebrata</taxon>
        <taxon>Euteleostomi</taxon>
        <taxon>Actinopterygii</taxon>
        <taxon>Neopterygii</taxon>
        <taxon>Teleostei</taxon>
        <taxon>Anguilliformes</taxon>
        <taxon>Anguillidae</taxon>
        <taxon>Anguilla</taxon>
    </lineage>
</organism>
<sequence length="91" mass="10710">MHYPGECYRLMIVKVTYPFIVKCSVIMQQKGQRRCKKNCILGNGLFIYLFMYLFIANCLNPCCRDIAIYQWKTFSVVCNVYIYSELIQAKG</sequence>